<dbReference type="GO" id="GO:0022857">
    <property type="term" value="F:transmembrane transporter activity"/>
    <property type="evidence" value="ECO:0007669"/>
    <property type="project" value="InterPro"/>
</dbReference>
<dbReference type="PANTHER" id="PTHR48086">
    <property type="entry name" value="SODIUM/PROLINE SYMPORTER-RELATED"/>
    <property type="match status" value="1"/>
</dbReference>
<feature type="transmembrane region" description="Helical" evidence="8">
    <location>
        <begin position="282"/>
        <end position="307"/>
    </location>
</feature>
<feature type="transmembrane region" description="Helical" evidence="8">
    <location>
        <begin position="327"/>
        <end position="360"/>
    </location>
</feature>
<dbReference type="OrthoDB" id="9810181at2"/>
<sequence>MNMTVLTAVLIIYLIFLYWFGRMGYKVSKTLSDFVAGGWNMNLMLLIGTFSATWVSAVSIMGFPGMLFGMGLAALTAVYGGYFMANTLMPFLAFKIRRPENPPSTIPEYLRLRFEPHAEKSGLQVLGGLSMVIGYAVYVMIQVSAFGYLFSTITGLPYVVCIFLFGAFILYVAAGGTLSVAISDLFNTAVIVVAVFFGALIIYNQVGGWNVMWDQYSTITAPALAGGENIKEGALLSLLGPYPLSTIIGLFIASAIGGSLAPHWPSRMLYAKNTKTAIALPMVSQLIIAFLVFGCLLIMGVGGRVLVGTLDAKSTDWIMPYLFMNTIPGLLGAVGIAGLLAAAMSTANSMLFHGALALVYDVFRNMSNKHYNDESLRKWSRITVVVLGATSIILAINPPVFIGIVSAKVFGFWAASFFVPLYVGLYWKRLNKQSVYWSMVVAPITYILFDYLITKGLMWGTIPAMVWALLVGVVGGFVLSYVYPSAPKEGWEPFFEPEISAETRRVWADARQEMV</sequence>
<gene>
    <name evidence="9" type="ORF">SAMN05660649_02236</name>
</gene>
<dbReference type="PANTHER" id="PTHR48086:SF7">
    <property type="entry name" value="SODIUM-SOLUTE SYMPORTER-RELATED"/>
    <property type="match status" value="1"/>
</dbReference>
<dbReference type="InterPro" id="IPR038377">
    <property type="entry name" value="Na/Glc_symporter_sf"/>
</dbReference>
<evidence type="ECO:0000313" key="9">
    <source>
        <dbReference type="EMBL" id="SFG63847.1"/>
    </source>
</evidence>
<evidence type="ECO:0000256" key="4">
    <source>
        <dbReference type="ARBA" id="ARBA00022692"/>
    </source>
</evidence>
<feature type="transmembrane region" description="Helical" evidence="8">
    <location>
        <begin position="147"/>
        <end position="173"/>
    </location>
</feature>
<dbReference type="Pfam" id="PF00474">
    <property type="entry name" value="SSF"/>
    <property type="match status" value="1"/>
</dbReference>
<feature type="transmembrane region" description="Helical" evidence="8">
    <location>
        <begin position="185"/>
        <end position="203"/>
    </location>
</feature>
<feature type="transmembrane region" description="Helical" evidence="8">
    <location>
        <begin position="121"/>
        <end position="141"/>
    </location>
</feature>
<comment type="similarity">
    <text evidence="2 7">Belongs to the sodium:solute symporter (SSF) (TC 2.A.21) family.</text>
</comment>
<dbReference type="GO" id="GO:0005886">
    <property type="term" value="C:plasma membrane"/>
    <property type="evidence" value="ECO:0007669"/>
    <property type="project" value="TreeGrafter"/>
</dbReference>
<name>A0A1I2TKD5_9FIRM</name>
<feature type="transmembrane region" description="Helical" evidence="8">
    <location>
        <begin position="42"/>
        <end position="61"/>
    </location>
</feature>
<feature type="transmembrane region" description="Helical" evidence="8">
    <location>
        <begin position="242"/>
        <end position="261"/>
    </location>
</feature>
<evidence type="ECO:0000256" key="5">
    <source>
        <dbReference type="ARBA" id="ARBA00022989"/>
    </source>
</evidence>
<dbReference type="CDD" id="cd10322">
    <property type="entry name" value="SLC5sbd"/>
    <property type="match status" value="1"/>
</dbReference>
<dbReference type="InterPro" id="IPR001734">
    <property type="entry name" value="Na/solute_symporter"/>
</dbReference>
<accession>A0A1I2TKD5</accession>
<comment type="subcellular location">
    <subcellularLocation>
        <location evidence="1">Membrane</location>
        <topology evidence="1">Multi-pass membrane protein</topology>
    </subcellularLocation>
</comment>
<dbReference type="STRING" id="341036.SAMN05660649_02236"/>
<dbReference type="Proteomes" id="UP000199337">
    <property type="component" value="Unassembled WGS sequence"/>
</dbReference>
<keyword evidence="10" id="KW-1185">Reference proteome</keyword>
<evidence type="ECO:0000313" key="10">
    <source>
        <dbReference type="Proteomes" id="UP000199337"/>
    </source>
</evidence>
<evidence type="ECO:0000256" key="1">
    <source>
        <dbReference type="ARBA" id="ARBA00004141"/>
    </source>
</evidence>
<evidence type="ECO:0000256" key="7">
    <source>
        <dbReference type="RuleBase" id="RU362091"/>
    </source>
</evidence>
<dbReference type="AlphaFoldDB" id="A0A1I2TKD5"/>
<evidence type="ECO:0000256" key="6">
    <source>
        <dbReference type="ARBA" id="ARBA00023136"/>
    </source>
</evidence>
<feature type="transmembrane region" description="Helical" evidence="8">
    <location>
        <begin position="67"/>
        <end position="88"/>
    </location>
</feature>
<keyword evidence="5 8" id="KW-1133">Transmembrane helix</keyword>
<feature type="transmembrane region" description="Helical" evidence="8">
    <location>
        <begin position="381"/>
        <end position="404"/>
    </location>
</feature>
<evidence type="ECO:0000256" key="2">
    <source>
        <dbReference type="ARBA" id="ARBA00006434"/>
    </source>
</evidence>
<keyword evidence="6 8" id="KW-0472">Membrane</keyword>
<evidence type="ECO:0000256" key="8">
    <source>
        <dbReference type="SAM" id="Phobius"/>
    </source>
</evidence>
<dbReference type="InterPro" id="IPR050277">
    <property type="entry name" value="Sodium:Solute_Symporter"/>
</dbReference>
<evidence type="ECO:0000256" key="3">
    <source>
        <dbReference type="ARBA" id="ARBA00022448"/>
    </source>
</evidence>
<feature type="transmembrane region" description="Helical" evidence="8">
    <location>
        <begin position="465"/>
        <end position="483"/>
    </location>
</feature>
<keyword evidence="4 8" id="KW-0812">Transmembrane</keyword>
<reference evidence="10" key="1">
    <citation type="submission" date="2016-10" db="EMBL/GenBank/DDBJ databases">
        <authorList>
            <person name="Varghese N."/>
            <person name="Submissions S."/>
        </authorList>
    </citation>
    <scope>NUCLEOTIDE SEQUENCE [LARGE SCALE GENOMIC DNA]</scope>
    <source>
        <strain evidence="10">DSM 17038</strain>
    </source>
</reference>
<feature type="transmembrane region" description="Helical" evidence="8">
    <location>
        <begin position="410"/>
        <end position="427"/>
    </location>
</feature>
<feature type="transmembrane region" description="Helical" evidence="8">
    <location>
        <begin position="434"/>
        <end position="453"/>
    </location>
</feature>
<feature type="transmembrane region" description="Helical" evidence="8">
    <location>
        <begin position="6"/>
        <end position="21"/>
    </location>
</feature>
<dbReference type="RefSeq" id="WP_092471452.1">
    <property type="nucleotide sequence ID" value="NZ_FOOX01000007.1"/>
</dbReference>
<keyword evidence="3" id="KW-0813">Transport</keyword>
<dbReference type="EMBL" id="FOOX01000007">
    <property type="protein sequence ID" value="SFG63847.1"/>
    <property type="molecule type" value="Genomic_DNA"/>
</dbReference>
<dbReference type="PROSITE" id="PS50283">
    <property type="entry name" value="NA_SOLUT_SYMP_3"/>
    <property type="match status" value="1"/>
</dbReference>
<dbReference type="Gene3D" id="1.20.1730.10">
    <property type="entry name" value="Sodium/glucose cotransporter"/>
    <property type="match status" value="1"/>
</dbReference>
<protein>
    <submittedName>
        <fullName evidence="9">Sodium/pantothenate symporter</fullName>
    </submittedName>
</protein>
<proteinExistence type="inferred from homology"/>
<organism evidence="9 10">
    <name type="scientific">Desulfotruncus arcticus DSM 17038</name>
    <dbReference type="NCBI Taxonomy" id="1121424"/>
    <lineage>
        <taxon>Bacteria</taxon>
        <taxon>Bacillati</taxon>
        <taxon>Bacillota</taxon>
        <taxon>Clostridia</taxon>
        <taxon>Eubacteriales</taxon>
        <taxon>Desulfallaceae</taxon>
        <taxon>Desulfotruncus</taxon>
    </lineage>
</organism>